<organism evidence="1 2">
    <name type="scientific">Bacteroides uniformis</name>
    <dbReference type="NCBI Taxonomy" id="820"/>
    <lineage>
        <taxon>Bacteria</taxon>
        <taxon>Pseudomonadati</taxon>
        <taxon>Bacteroidota</taxon>
        <taxon>Bacteroidia</taxon>
        <taxon>Bacteroidales</taxon>
        <taxon>Bacteroidaceae</taxon>
        <taxon>Bacteroides</taxon>
    </lineage>
</organism>
<proteinExistence type="predicted"/>
<name>A0A174P633_BACUN</name>
<dbReference type="Proteomes" id="UP000095614">
    <property type="component" value="Unassembled WGS sequence"/>
</dbReference>
<dbReference type="EMBL" id="CZAF01000014">
    <property type="protein sequence ID" value="CUP56362.1"/>
    <property type="molecule type" value="Genomic_DNA"/>
</dbReference>
<dbReference type="InterPro" id="IPR051464">
    <property type="entry name" value="Peptidase_M42_aminopept"/>
</dbReference>
<accession>A0A174P633</accession>
<protein>
    <submittedName>
        <fullName evidence="1">Acetylornithine deacetylase</fullName>
    </submittedName>
</protein>
<dbReference type="RefSeq" id="WP_057098235.1">
    <property type="nucleotide sequence ID" value="NZ_CP072239.1"/>
</dbReference>
<dbReference type="Gene3D" id="3.40.630.10">
    <property type="entry name" value="Zn peptidases"/>
    <property type="match status" value="1"/>
</dbReference>
<evidence type="ECO:0000313" key="2">
    <source>
        <dbReference type="Proteomes" id="UP000095614"/>
    </source>
</evidence>
<dbReference type="AlphaFoldDB" id="A0A174P633"/>
<gene>
    <name evidence="1" type="ORF">ERS852462_04028</name>
</gene>
<sequence>MNIPLLKKLYSIYSPSGKEQSMIRFLCSYIKTLPGDISVSQDRHGNLYVIKGKSETYPCLVSHIDQVAHSNHSKDFKAIETKEIIFGYSPGRKRFENLGADDKNGVFICLECLKKQDVLKVVFFREEETGCIGSTHAHMSFFSDVRFVVQPDRKGNSDLITNIYYSELCSEQFIEAIDPERWGYKESSGSMTDVLVLKQNGLGTSCINLSCGYYNAHSDEEITVKKDLLKCLRFVEHIIEDCTEIYPYTDMFDDHYECEEDIYDMLRMDPTLTPDDLYSMYSITFPYLKLEDYERFYETYQTLWAEDEREDPEDEIDGYISTD</sequence>
<evidence type="ECO:0000313" key="1">
    <source>
        <dbReference type="EMBL" id="CUP56362.1"/>
    </source>
</evidence>
<reference evidence="1 2" key="1">
    <citation type="submission" date="2015-09" db="EMBL/GenBank/DDBJ databases">
        <authorList>
            <consortium name="Pathogen Informatics"/>
        </authorList>
    </citation>
    <scope>NUCLEOTIDE SEQUENCE [LARGE SCALE GENOMIC DNA]</scope>
    <source>
        <strain evidence="1 2">2789STDY5834847</strain>
    </source>
</reference>
<dbReference type="PANTHER" id="PTHR32481:SF0">
    <property type="entry name" value="AMINOPEPTIDASE YPDE-RELATED"/>
    <property type="match status" value="1"/>
</dbReference>
<dbReference type="OrthoDB" id="8441064at2"/>
<dbReference type="PANTHER" id="PTHR32481">
    <property type="entry name" value="AMINOPEPTIDASE"/>
    <property type="match status" value="1"/>
</dbReference>
<dbReference type="SUPFAM" id="SSF53187">
    <property type="entry name" value="Zn-dependent exopeptidases"/>
    <property type="match status" value="1"/>
</dbReference>